<dbReference type="PROSITE" id="PS51257">
    <property type="entry name" value="PROKAR_LIPOPROTEIN"/>
    <property type="match status" value="1"/>
</dbReference>
<keyword evidence="1" id="KW-0732">Signal</keyword>
<dbReference type="Proteomes" id="UP001562065">
    <property type="component" value="Unassembled WGS sequence"/>
</dbReference>
<dbReference type="SUPFAM" id="SSF53474">
    <property type="entry name" value="alpha/beta-Hydrolases"/>
    <property type="match status" value="1"/>
</dbReference>
<proteinExistence type="predicted"/>
<gene>
    <name evidence="3" type="ORF">AB5I84_07890</name>
</gene>
<evidence type="ECO:0000256" key="1">
    <source>
        <dbReference type="SAM" id="SignalP"/>
    </source>
</evidence>
<dbReference type="Gene3D" id="3.40.50.1820">
    <property type="entry name" value="alpha/beta hydrolase"/>
    <property type="match status" value="1"/>
</dbReference>
<dbReference type="InterPro" id="IPR025920">
    <property type="entry name" value="Lipase_bact_N"/>
</dbReference>
<evidence type="ECO:0000259" key="2">
    <source>
        <dbReference type="Pfam" id="PF12262"/>
    </source>
</evidence>
<protein>
    <recommendedName>
        <fullName evidence="2">Bacterial virulence factor lipase N-terminal domain-containing protein</fullName>
    </recommendedName>
</protein>
<organism evidence="3 4">
    <name type="scientific">Isoalcanivorax beigongshangi</name>
    <dbReference type="NCBI Taxonomy" id="3238810"/>
    <lineage>
        <taxon>Bacteria</taxon>
        <taxon>Pseudomonadati</taxon>
        <taxon>Pseudomonadota</taxon>
        <taxon>Gammaproteobacteria</taxon>
        <taxon>Oceanospirillales</taxon>
        <taxon>Alcanivoracaceae</taxon>
        <taxon>Isoalcanivorax</taxon>
    </lineage>
</organism>
<keyword evidence="4" id="KW-1185">Reference proteome</keyword>
<sequence>MTITRASLACLPLLAMTLVGCGGDSKVRTTPPQWDHATFQPGTHPIFDPAASQLPFNNDLIFLSPAAELGTAFDGTAHAGAPDNPVVAALNRLDGFSTNAPFDILLSGGVNPASVLPGQTVLLLELASNGEVLDPSNIAGVAGVVNIATTVLSQDGGQDNVIRVTPQQPLKAATKYLVLLTNNIVDQQGEPLTASWTYNALKGTSFKPSGSLATVGTLVKGWELIGSQAIAAGSGGAVTPAEAADSLVLSYSFTTTDPVTPLVGMAAPAPALLKTMMDRGMDQATAVGNLQLINTLHTLSTPVPRALGLSAQASVDLGGALNLIAGAPVAQLGQSQLFTGHITLPYYLDNPADNPAYTQQPWTADTTLGAILGAGAGGDPLPPADKDGSYNVTYRYPFAAERSQQTVPLQLVLPNAGHVSSAGADCDANFAQQDGYPVALYVHGITSDRTSAALLAYTLADNCIATVAIDLPLHGAAASSPLNAAQFQGAYPGVTITERHFGEASGSQFINLPVLANTRDNLRQGVMDLLNLNASLPALNGALASAQLGTLDLDQLYLVGVSLGSMIGTVAATVNELAIGAHVQAGMQPALHSYKGVLASVGGAQLTQVLLASDSFGPTIIGGLAQAGVHQGTSNFERFIYAAQSMVDSGDPVNFAGVLKGLGVPVVLQQVKGDQVVPNSVTDAPLAGTAGLASLLDAQQIGVGQSSQPHSLIKMIAGGHSSLMQPTNMADQAEILVTGEMQAQVVSFILGQGAVAVGSVAPTLVEAP</sequence>
<comment type="caution">
    <text evidence="3">The sequence shown here is derived from an EMBL/GenBank/DDBJ whole genome shotgun (WGS) entry which is preliminary data.</text>
</comment>
<name>A0ABV4AHD2_9GAMM</name>
<feature type="domain" description="Bacterial virulence factor lipase N-terminal" evidence="2">
    <location>
        <begin position="78"/>
        <end position="225"/>
    </location>
</feature>
<dbReference type="InterPro" id="IPR029058">
    <property type="entry name" value="AB_hydrolase_fold"/>
</dbReference>
<dbReference type="RefSeq" id="WP_369455307.1">
    <property type="nucleotide sequence ID" value="NZ_JBGCUO010000001.1"/>
</dbReference>
<accession>A0ABV4AHD2</accession>
<evidence type="ECO:0000313" key="3">
    <source>
        <dbReference type="EMBL" id="MEY1662065.1"/>
    </source>
</evidence>
<evidence type="ECO:0000313" key="4">
    <source>
        <dbReference type="Proteomes" id="UP001562065"/>
    </source>
</evidence>
<feature type="signal peptide" evidence="1">
    <location>
        <begin position="1"/>
        <end position="21"/>
    </location>
</feature>
<dbReference type="Pfam" id="PF12262">
    <property type="entry name" value="Lipase_bact_N"/>
    <property type="match status" value="1"/>
</dbReference>
<reference evidence="3 4" key="1">
    <citation type="submission" date="2024-07" db="EMBL/GenBank/DDBJ databases">
        <authorList>
            <person name="Ren Q."/>
        </authorList>
    </citation>
    <scope>NUCLEOTIDE SEQUENCE [LARGE SCALE GENOMIC DNA]</scope>
    <source>
        <strain evidence="3 4">REN37</strain>
    </source>
</reference>
<feature type="chain" id="PRO_5046908500" description="Bacterial virulence factor lipase N-terminal domain-containing protein" evidence="1">
    <location>
        <begin position="22"/>
        <end position="768"/>
    </location>
</feature>
<dbReference type="EMBL" id="JBGCUO010000001">
    <property type="protein sequence ID" value="MEY1662065.1"/>
    <property type="molecule type" value="Genomic_DNA"/>
</dbReference>